<dbReference type="PANTHER" id="PTHR11804:SF84">
    <property type="entry name" value="SACCHAROLYSIN"/>
    <property type="match status" value="1"/>
</dbReference>
<dbReference type="PANTHER" id="PTHR11804">
    <property type="entry name" value="PROTEASE M3 THIMET OLIGOPEPTIDASE-RELATED"/>
    <property type="match status" value="1"/>
</dbReference>
<dbReference type="InterPro" id="IPR024079">
    <property type="entry name" value="MetalloPept_cat_dom_sf"/>
</dbReference>
<dbReference type="InterPro" id="IPR001567">
    <property type="entry name" value="Pept_M3A_M3B_dom"/>
</dbReference>
<dbReference type="GO" id="GO:0046872">
    <property type="term" value="F:metal ion binding"/>
    <property type="evidence" value="ECO:0007669"/>
    <property type="project" value="UniProtKB-UniRule"/>
</dbReference>
<protein>
    <submittedName>
        <fullName evidence="9">Oligopeptidase</fullName>
    </submittedName>
</protein>
<dbReference type="Pfam" id="PF01432">
    <property type="entry name" value="Peptidase_M3"/>
    <property type="match status" value="1"/>
</dbReference>
<dbReference type="STRING" id="61395.A0A1Y1W581"/>
<dbReference type="GO" id="GO:0006508">
    <property type="term" value="P:proteolysis"/>
    <property type="evidence" value="ECO:0007669"/>
    <property type="project" value="UniProtKB-KW"/>
</dbReference>
<dbReference type="InterPro" id="IPR045090">
    <property type="entry name" value="Pept_M3A_M3B"/>
</dbReference>
<evidence type="ECO:0000313" key="10">
    <source>
        <dbReference type="Proteomes" id="UP000193922"/>
    </source>
</evidence>
<evidence type="ECO:0000256" key="1">
    <source>
        <dbReference type="ARBA" id="ARBA00006040"/>
    </source>
</evidence>
<gene>
    <name evidence="9" type="ORF">DL89DRAFT_268890</name>
</gene>
<reference evidence="9 10" key="1">
    <citation type="submission" date="2016-07" db="EMBL/GenBank/DDBJ databases">
        <title>Pervasive Adenine N6-methylation of Active Genes in Fungi.</title>
        <authorList>
            <consortium name="DOE Joint Genome Institute"/>
            <person name="Mondo S.J."/>
            <person name="Dannebaum R.O."/>
            <person name="Kuo R.C."/>
            <person name="Labutti K."/>
            <person name="Haridas S."/>
            <person name="Kuo A."/>
            <person name="Salamov A."/>
            <person name="Ahrendt S.R."/>
            <person name="Lipzen A."/>
            <person name="Sullivan W."/>
            <person name="Andreopoulos W.B."/>
            <person name="Clum A."/>
            <person name="Lindquist E."/>
            <person name="Daum C."/>
            <person name="Ramamoorthy G.K."/>
            <person name="Gryganskyi A."/>
            <person name="Culley D."/>
            <person name="Magnuson J.K."/>
            <person name="James T.Y."/>
            <person name="O'Malley M.A."/>
            <person name="Stajich J.E."/>
            <person name="Spatafora J.W."/>
            <person name="Visel A."/>
            <person name="Grigoriev I.V."/>
        </authorList>
    </citation>
    <scope>NUCLEOTIDE SEQUENCE [LARGE SCALE GENOMIC DNA]</scope>
    <source>
        <strain evidence="9 10">ATCC 12442</strain>
    </source>
</reference>
<keyword evidence="6 7" id="KW-0482">Metalloprotease</keyword>
<dbReference type="InterPro" id="IPR024077">
    <property type="entry name" value="Neurolysin/TOP_dom2"/>
</dbReference>
<keyword evidence="5 7" id="KW-0862">Zinc</keyword>
<organism evidence="9 10">
    <name type="scientific">Linderina pennispora</name>
    <dbReference type="NCBI Taxonomy" id="61395"/>
    <lineage>
        <taxon>Eukaryota</taxon>
        <taxon>Fungi</taxon>
        <taxon>Fungi incertae sedis</taxon>
        <taxon>Zoopagomycota</taxon>
        <taxon>Kickxellomycotina</taxon>
        <taxon>Kickxellomycetes</taxon>
        <taxon>Kickxellales</taxon>
        <taxon>Kickxellaceae</taxon>
        <taxon>Linderina</taxon>
    </lineage>
</organism>
<comment type="cofactor">
    <cofactor evidence="7">
        <name>Zn(2+)</name>
        <dbReference type="ChEBI" id="CHEBI:29105"/>
    </cofactor>
    <text evidence="7">Binds 1 zinc ion.</text>
</comment>
<dbReference type="RefSeq" id="XP_040742188.1">
    <property type="nucleotide sequence ID" value="XM_040888070.1"/>
</dbReference>
<evidence type="ECO:0000256" key="4">
    <source>
        <dbReference type="ARBA" id="ARBA00022801"/>
    </source>
</evidence>
<keyword evidence="3 7" id="KW-0479">Metal-binding</keyword>
<proteinExistence type="inferred from homology"/>
<dbReference type="Gene3D" id="3.40.390.10">
    <property type="entry name" value="Collagenase (Catalytic Domain)"/>
    <property type="match status" value="1"/>
</dbReference>
<dbReference type="SMR" id="A0A1Y1W581"/>
<feature type="domain" description="Peptidase M3A/M3B catalytic" evidence="8">
    <location>
        <begin position="257"/>
        <end position="703"/>
    </location>
</feature>
<evidence type="ECO:0000256" key="5">
    <source>
        <dbReference type="ARBA" id="ARBA00022833"/>
    </source>
</evidence>
<dbReference type="EMBL" id="MCFD01000010">
    <property type="protein sequence ID" value="ORX68374.1"/>
    <property type="molecule type" value="Genomic_DNA"/>
</dbReference>
<dbReference type="Gene3D" id="1.10.1370.10">
    <property type="entry name" value="Neurolysin, domain 3"/>
    <property type="match status" value="1"/>
</dbReference>
<dbReference type="FunFam" id="3.40.390.10:FF:000006">
    <property type="entry name" value="Thimet oligopeptidase 1"/>
    <property type="match status" value="1"/>
</dbReference>
<dbReference type="Gene3D" id="1.20.1050.40">
    <property type="entry name" value="Endopeptidase. Chain P, domain 1"/>
    <property type="match status" value="1"/>
</dbReference>
<dbReference type="Proteomes" id="UP000193922">
    <property type="component" value="Unassembled WGS sequence"/>
</dbReference>
<evidence type="ECO:0000313" key="9">
    <source>
        <dbReference type="EMBL" id="ORX68374.1"/>
    </source>
</evidence>
<evidence type="ECO:0000256" key="2">
    <source>
        <dbReference type="ARBA" id="ARBA00022670"/>
    </source>
</evidence>
<evidence type="ECO:0000256" key="7">
    <source>
        <dbReference type="RuleBase" id="RU003435"/>
    </source>
</evidence>
<accession>A0A1Y1W581</accession>
<dbReference type="OrthoDB" id="534666at2759"/>
<comment type="similarity">
    <text evidence="1 7">Belongs to the peptidase M3 family.</text>
</comment>
<dbReference type="AlphaFoldDB" id="A0A1Y1W581"/>
<sequence length="706" mass="80309">MAGTPRTLPFLLSSLFLAIASYCYYHYSHYPQMTTAPLPQTATKGSVLNFSLTPSEIGQLVDTLIARGKKIQDDVAAQTNPTFASVIVPLAMRENNQGADYSVATFLQNVSTDKDIRDASTAAEEKLDAFEIESLMREDVYKVVRAVFDNKEEMAKLDAEDLRLVTKIEMQYRRNGLALPKEQRGRLGDIKKRLSELGIKFSRNVNEGDGRETFTREELEGLPADFFVDRPTEVVDGVTKYVVTTKYPDLFPALRLAKREETRKRLSVAEGQRCPENIDLLQEAVGLRLEAARMLGYSTHAEYVLEEHMAKTPKEVLDFEHDLRERLTVLGLKEVEEIEELKRADKRAVGEEYTGLFSWDFRYYTNLVKERKHNISDEEVKQYFPMKEVTRGILDIYQRMLSLRFVKVENPPVWHEDVDMYEVWEATEDKFVGHFYLDLYPREGKYNHAAVWPIRAGYTKPDGSREYPVAAMVANFPKPVGTTPALLKHDDATTLLHELGHVFHGICSITKWARFHGTSTETDFVEAPSQMLENWCWEPSVLAQFAVHYKTGEPIPDELVKRLVAAKNESAGLFNLRQVFFGLYDMAIHNTEDGKVDVKNLYTSLREEIGLFKNGDIDTWGSATFGHMMGGYDSGYYGYLWSEVFSADMFASRFQKEGVANASTGMDYRREILLPGGSRDASVSLEKFLGRKPNNKAFLKSIGLEA</sequence>
<keyword evidence="4 7" id="KW-0378">Hydrolase</keyword>
<dbReference type="CDD" id="cd06455">
    <property type="entry name" value="M3A_TOP"/>
    <property type="match status" value="1"/>
</dbReference>
<name>A0A1Y1W581_9FUNG</name>
<dbReference type="GO" id="GO:0004222">
    <property type="term" value="F:metalloendopeptidase activity"/>
    <property type="evidence" value="ECO:0007669"/>
    <property type="project" value="InterPro"/>
</dbReference>
<dbReference type="InterPro" id="IPR024080">
    <property type="entry name" value="Neurolysin/TOP_N"/>
</dbReference>
<keyword evidence="10" id="KW-1185">Reference proteome</keyword>
<evidence type="ECO:0000259" key="8">
    <source>
        <dbReference type="Pfam" id="PF01432"/>
    </source>
</evidence>
<keyword evidence="2 7" id="KW-0645">Protease</keyword>
<evidence type="ECO:0000256" key="6">
    <source>
        <dbReference type="ARBA" id="ARBA00023049"/>
    </source>
</evidence>
<comment type="caution">
    <text evidence="9">The sequence shown here is derived from an EMBL/GenBank/DDBJ whole genome shotgun (WGS) entry which is preliminary data.</text>
</comment>
<dbReference type="GeneID" id="63804718"/>
<dbReference type="GO" id="GO:0006518">
    <property type="term" value="P:peptide metabolic process"/>
    <property type="evidence" value="ECO:0007669"/>
    <property type="project" value="TreeGrafter"/>
</dbReference>
<evidence type="ECO:0000256" key="3">
    <source>
        <dbReference type="ARBA" id="ARBA00022723"/>
    </source>
</evidence>
<dbReference type="GO" id="GO:0005758">
    <property type="term" value="C:mitochondrial intermembrane space"/>
    <property type="evidence" value="ECO:0007669"/>
    <property type="project" value="TreeGrafter"/>
</dbReference>
<dbReference type="SUPFAM" id="SSF55486">
    <property type="entry name" value="Metalloproteases ('zincins'), catalytic domain"/>
    <property type="match status" value="1"/>
</dbReference>